<sequence>MGPTFTVRQLSPDDWEEFARVRLECLQRAPEAFASRYESWVDAPQEQWRQRLQNVAGNWLALNGDIPVGLISCSLPGDGSAQLMSLYVSAAARGQGVGDILVQTVLDWSGSQPGVNRVELGVFEDNLSAQRLYLRHGFEFTAPATGQPRAERAMVLPL</sequence>
<dbReference type="InterPro" id="IPR050832">
    <property type="entry name" value="Bact_Acetyltransf"/>
</dbReference>
<evidence type="ECO:0000256" key="1">
    <source>
        <dbReference type="ARBA" id="ARBA00022679"/>
    </source>
</evidence>
<keyword evidence="2" id="KW-0012">Acyltransferase</keyword>
<evidence type="ECO:0000313" key="5">
    <source>
        <dbReference type="Proteomes" id="UP001138997"/>
    </source>
</evidence>
<protein>
    <submittedName>
        <fullName evidence="4">GNAT family N-acetyltransferase</fullName>
    </submittedName>
</protein>
<comment type="caution">
    <text evidence="4">The sequence shown here is derived from an EMBL/GenBank/DDBJ whole genome shotgun (WGS) entry which is preliminary data.</text>
</comment>
<dbReference type="PROSITE" id="PS51186">
    <property type="entry name" value="GNAT"/>
    <property type="match status" value="1"/>
</dbReference>
<feature type="domain" description="N-acetyltransferase" evidence="3">
    <location>
        <begin position="5"/>
        <end position="158"/>
    </location>
</feature>
<keyword evidence="1" id="KW-0808">Transferase</keyword>
<dbReference type="Proteomes" id="UP001138997">
    <property type="component" value="Unassembled WGS sequence"/>
</dbReference>
<organism evidence="4 5">
    <name type="scientific">Kineosporia babensis</name>
    <dbReference type="NCBI Taxonomy" id="499548"/>
    <lineage>
        <taxon>Bacteria</taxon>
        <taxon>Bacillati</taxon>
        <taxon>Actinomycetota</taxon>
        <taxon>Actinomycetes</taxon>
        <taxon>Kineosporiales</taxon>
        <taxon>Kineosporiaceae</taxon>
        <taxon>Kineosporia</taxon>
    </lineage>
</organism>
<dbReference type="InterPro" id="IPR000182">
    <property type="entry name" value="GNAT_dom"/>
</dbReference>
<proteinExistence type="predicted"/>
<dbReference type="RefSeq" id="WP_231446803.1">
    <property type="nucleotide sequence ID" value="NZ_JAJOMB010000016.1"/>
</dbReference>
<dbReference type="EMBL" id="JAJOMB010000016">
    <property type="protein sequence ID" value="MCD5314359.1"/>
    <property type="molecule type" value="Genomic_DNA"/>
</dbReference>
<dbReference type="CDD" id="cd04301">
    <property type="entry name" value="NAT_SF"/>
    <property type="match status" value="1"/>
</dbReference>
<dbReference type="GO" id="GO:0016747">
    <property type="term" value="F:acyltransferase activity, transferring groups other than amino-acyl groups"/>
    <property type="evidence" value="ECO:0007669"/>
    <property type="project" value="InterPro"/>
</dbReference>
<reference evidence="4" key="1">
    <citation type="submission" date="2021-11" db="EMBL/GenBank/DDBJ databases">
        <title>Streptomyces corallinus and Kineosporia corallina sp. nov., two new coral-derived marine actinobacteria.</title>
        <authorList>
            <person name="Buangrab K."/>
            <person name="Sutthacheep M."/>
            <person name="Yeemin T."/>
            <person name="Harunari E."/>
            <person name="Igarashi Y."/>
            <person name="Sripreechasak P."/>
            <person name="Kanchanasin P."/>
            <person name="Tanasupawat S."/>
            <person name="Phongsopitanun W."/>
        </authorList>
    </citation>
    <scope>NUCLEOTIDE SEQUENCE</scope>
    <source>
        <strain evidence="4">JCM 31032</strain>
    </source>
</reference>
<dbReference type="AlphaFoldDB" id="A0A9X1NIT0"/>
<evidence type="ECO:0000313" key="4">
    <source>
        <dbReference type="EMBL" id="MCD5314359.1"/>
    </source>
</evidence>
<dbReference type="PANTHER" id="PTHR43877">
    <property type="entry name" value="AMINOALKYLPHOSPHONATE N-ACETYLTRANSFERASE-RELATED-RELATED"/>
    <property type="match status" value="1"/>
</dbReference>
<dbReference type="InterPro" id="IPR016181">
    <property type="entry name" value="Acyl_CoA_acyltransferase"/>
</dbReference>
<gene>
    <name evidence="4" type="ORF">LR394_25975</name>
</gene>
<accession>A0A9X1NIT0</accession>
<dbReference type="Pfam" id="PF00583">
    <property type="entry name" value="Acetyltransf_1"/>
    <property type="match status" value="1"/>
</dbReference>
<evidence type="ECO:0000259" key="3">
    <source>
        <dbReference type="PROSITE" id="PS51186"/>
    </source>
</evidence>
<name>A0A9X1NIT0_9ACTN</name>
<dbReference type="PANTHER" id="PTHR43877:SF2">
    <property type="entry name" value="AMINOALKYLPHOSPHONATE N-ACETYLTRANSFERASE-RELATED"/>
    <property type="match status" value="1"/>
</dbReference>
<evidence type="ECO:0000256" key="2">
    <source>
        <dbReference type="ARBA" id="ARBA00023315"/>
    </source>
</evidence>
<dbReference type="SUPFAM" id="SSF55729">
    <property type="entry name" value="Acyl-CoA N-acyltransferases (Nat)"/>
    <property type="match status" value="1"/>
</dbReference>
<keyword evidence="5" id="KW-1185">Reference proteome</keyword>
<dbReference type="Gene3D" id="3.40.630.30">
    <property type="match status" value="1"/>
</dbReference>